<protein>
    <submittedName>
        <fullName evidence="2">Uncharacterized protein</fullName>
    </submittedName>
</protein>
<feature type="region of interest" description="Disordered" evidence="1">
    <location>
        <begin position="47"/>
        <end position="70"/>
    </location>
</feature>
<comment type="caution">
    <text evidence="2">The sequence shown here is derived from an EMBL/GenBank/DDBJ whole genome shotgun (WGS) entry which is preliminary data.</text>
</comment>
<evidence type="ECO:0000313" key="2">
    <source>
        <dbReference type="EMBL" id="KKK41502.1"/>
    </source>
</evidence>
<gene>
    <name evidence="2" type="ORF">LCGC14_2687720</name>
</gene>
<sequence>MSMGSNGITIRNGYFFGDSHDKRALETLKENGNALIPNFERFFSSIPPEESLNGNVQRPDYEAFSPIPPE</sequence>
<organism evidence="2">
    <name type="scientific">marine sediment metagenome</name>
    <dbReference type="NCBI Taxonomy" id="412755"/>
    <lineage>
        <taxon>unclassified sequences</taxon>
        <taxon>metagenomes</taxon>
        <taxon>ecological metagenomes</taxon>
    </lineage>
</organism>
<name>A0A0F8VAV3_9ZZZZ</name>
<dbReference type="AlphaFoldDB" id="A0A0F8VAV3"/>
<accession>A0A0F8VAV3</accession>
<proteinExistence type="predicted"/>
<reference evidence="2" key="1">
    <citation type="journal article" date="2015" name="Nature">
        <title>Complex archaea that bridge the gap between prokaryotes and eukaryotes.</title>
        <authorList>
            <person name="Spang A."/>
            <person name="Saw J.H."/>
            <person name="Jorgensen S.L."/>
            <person name="Zaremba-Niedzwiedzka K."/>
            <person name="Martijn J."/>
            <person name="Lind A.E."/>
            <person name="van Eijk R."/>
            <person name="Schleper C."/>
            <person name="Guy L."/>
            <person name="Ettema T.J."/>
        </authorList>
    </citation>
    <scope>NUCLEOTIDE SEQUENCE</scope>
</reference>
<dbReference type="EMBL" id="LAZR01070395">
    <property type="protein sequence ID" value="KKK41502.1"/>
    <property type="molecule type" value="Genomic_DNA"/>
</dbReference>
<evidence type="ECO:0000256" key="1">
    <source>
        <dbReference type="SAM" id="MobiDB-lite"/>
    </source>
</evidence>